<reference evidence="1 2" key="1">
    <citation type="journal article" date="2023" name="Microorganisms">
        <title>Thiorhodovibrio frisius and Trv. litoralis spp. nov., Two Novel Members from a Clade of Fastidious Purple Sulfur Bacteria That Exhibit Unique Red-Shifted Light-Harvesting Capabilities.</title>
        <authorList>
            <person name="Methner A."/>
            <person name="Kuzyk S.B."/>
            <person name="Petersen J."/>
            <person name="Bauer S."/>
            <person name="Brinkmann H."/>
            <person name="Sichau K."/>
            <person name="Wanner G."/>
            <person name="Wolf J."/>
            <person name="Neumann-Schaal M."/>
            <person name="Henke P."/>
            <person name="Tank M."/>
            <person name="Sproer C."/>
            <person name="Bunk B."/>
            <person name="Overmann J."/>
        </authorList>
    </citation>
    <scope>NUCLEOTIDE SEQUENCE [LARGE SCALE GENOMIC DNA]</scope>
    <source>
        <strain evidence="1 2">DSM 6702</strain>
    </source>
</reference>
<dbReference type="EMBL" id="CP121472">
    <property type="protein sequence ID" value="WPL19694.1"/>
    <property type="molecule type" value="Genomic_DNA"/>
</dbReference>
<sequence length="287" mass="31943">MTLAEHRDRLYAWLRQCLIGEGEALIGIKPLDRYQTGILFPILRGEFGIDPARDESDAGDHIDEGDGDAGEAAHQVLGISPRKQRFVPPSSVGFSFFVVGEKIRLQLVPRARRYFLTGASDEHGITRDQQGRFANNWESDDLGGDESVAYEFVAPDDRRFLRTSFDVFSDGNNALAELLLIWRPLARGWLVTASLSNTQLLMPSNQGEKESRERNTMALFDVGLECIIDAGVVGPYPGVSFDQLSDEDQELELRYRNHRVYAIGHGAAVDRIACSNRRHCASNCGAD</sequence>
<protein>
    <submittedName>
        <fullName evidence="1">Uncharacterized protein</fullName>
    </submittedName>
</protein>
<keyword evidence="2" id="KW-1185">Reference proteome</keyword>
<dbReference type="RefSeq" id="WP_328985445.1">
    <property type="nucleotide sequence ID" value="NZ_CP121472.1"/>
</dbReference>
<gene>
    <name evidence="1" type="ORF">Thiowin_04835</name>
</gene>
<evidence type="ECO:0000313" key="2">
    <source>
        <dbReference type="Proteomes" id="UP001432180"/>
    </source>
</evidence>
<dbReference type="Proteomes" id="UP001432180">
    <property type="component" value="Chromosome"/>
</dbReference>
<organism evidence="1 2">
    <name type="scientific">Thiorhodovibrio winogradskyi</name>
    <dbReference type="NCBI Taxonomy" id="77007"/>
    <lineage>
        <taxon>Bacteria</taxon>
        <taxon>Pseudomonadati</taxon>
        <taxon>Pseudomonadota</taxon>
        <taxon>Gammaproteobacteria</taxon>
        <taxon>Chromatiales</taxon>
        <taxon>Chromatiaceae</taxon>
        <taxon>Thiorhodovibrio</taxon>
    </lineage>
</organism>
<evidence type="ECO:0000313" key="1">
    <source>
        <dbReference type="EMBL" id="WPL19694.1"/>
    </source>
</evidence>
<name>A0ABZ0SHE5_9GAMM</name>
<proteinExistence type="predicted"/>
<accession>A0ABZ0SHE5</accession>